<dbReference type="InterPro" id="IPR053041">
    <property type="entry name" value="Transglut-like_Superfamily_Mod"/>
</dbReference>
<comment type="caution">
    <text evidence="2">The sequence shown here is derived from an EMBL/GenBank/DDBJ whole genome shotgun (WGS) entry which is preliminary data.</text>
</comment>
<sequence>PKNMPEGNILQVLDYYKNYALEGDEIPLNNYLLSSPKGFPTLRSLVDSQLQAAKPSAARANQPQPTPCSRRKEELFQIQKFTDIDQAAESVQLNWQDDWETLSQKLFRNSTGDLEKVRSAFVFTCRDWNNGLPARNKESSAYTLIRERNYAEIFENLVRAGGVPIERIEGWKKSADSKVGFHVRRSVNPWHACFVSGEWRLVDVHWAASSVFSSRTGRYRELDKDGELSQTLTASETPQIEEKFGRNEFFFLTDPEKLVMSHYPDDRSWQLLKKPIKFEQFEQMPHYFAGSEQAMPHCWQVEPLNYLKNVILAEEEGRVEILFRVPDAELLRDLEFDAKVSIASRCLSSSDAPASNRLKHGRIIRCDRLGPAPSDIVRVVFRSPCAGKFALTVRIKKKYGGSGWARLATYIVHCPVNQTQSADQSSNTHQHQIESENQSENQSQNRSHNQFQNQSQSQSQNRSQSQSQNQSQNRSASPLGRKVPMGNLTRDQLAQLRSYPRPPKWEFKAVKATLLMLGFYEGRSNKWVRCQQLISAIPQAANDLIIESVHPEIAARCLQLVQSKSGTPAAKDNPEEKASYIFREWVEKNANAVKEVTPPGEFKAADKQRQVQLFGITPEEEAHWDWEDNIKKSEVAQKFICFCDYCHVAIYNNDLKIHLHCNVSRANGLRKNAL</sequence>
<proteinExistence type="predicted"/>
<evidence type="ECO:0000256" key="1">
    <source>
        <dbReference type="SAM" id="MobiDB-lite"/>
    </source>
</evidence>
<protein>
    <recommendedName>
        <fullName evidence="4">Transglutaminase-like domain-containing protein</fullName>
    </recommendedName>
</protein>
<feature type="non-terminal residue" evidence="2">
    <location>
        <position position="1"/>
    </location>
</feature>
<evidence type="ECO:0008006" key="4">
    <source>
        <dbReference type="Google" id="ProtNLM"/>
    </source>
</evidence>
<dbReference type="AlphaFoldDB" id="A0A267FV24"/>
<dbReference type="Proteomes" id="UP000215902">
    <property type="component" value="Unassembled WGS sequence"/>
</dbReference>
<feature type="compositionally biased region" description="Low complexity" evidence="1">
    <location>
        <begin position="435"/>
        <end position="475"/>
    </location>
</feature>
<reference evidence="2 3" key="1">
    <citation type="submission" date="2017-06" db="EMBL/GenBank/DDBJ databases">
        <title>A platform for efficient transgenesis in Macrostomum lignano, a flatworm model organism for stem cell research.</title>
        <authorList>
            <person name="Berezikov E."/>
        </authorList>
    </citation>
    <scope>NUCLEOTIDE SEQUENCE [LARGE SCALE GENOMIC DNA]</scope>
    <source>
        <strain evidence="2">DV1</strain>
        <tissue evidence="2">Whole organism</tissue>
    </source>
</reference>
<evidence type="ECO:0000313" key="3">
    <source>
        <dbReference type="Proteomes" id="UP000215902"/>
    </source>
</evidence>
<gene>
    <name evidence="2" type="ORF">BOX15_Mlig020068g2</name>
</gene>
<feature type="region of interest" description="Disordered" evidence="1">
    <location>
        <begin position="421"/>
        <end position="487"/>
    </location>
</feature>
<dbReference type="STRING" id="282301.A0A267FV24"/>
<organism evidence="2 3">
    <name type="scientific">Macrostomum lignano</name>
    <dbReference type="NCBI Taxonomy" id="282301"/>
    <lineage>
        <taxon>Eukaryota</taxon>
        <taxon>Metazoa</taxon>
        <taxon>Spiralia</taxon>
        <taxon>Lophotrochozoa</taxon>
        <taxon>Platyhelminthes</taxon>
        <taxon>Rhabditophora</taxon>
        <taxon>Macrostomorpha</taxon>
        <taxon>Macrostomida</taxon>
        <taxon>Macrostomidae</taxon>
        <taxon>Macrostomum</taxon>
    </lineage>
</organism>
<dbReference type="EMBL" id="NIVC01000767">
    <property type="protein sequence ID" value="PAA77074.1"/>
    <property type="molecule type" value="Genomic_DNA"/>
</dbReference>
<keyword evidence="3" id="KW-1185">Reference proteome</keyword>
<name>A0A267FV24_9PLAT</name>
<dbReference type="OrthoDB" id="6080065at2759"/>
<evidence type="ECO:0000313" key="2">
    <source>
        <dbReference type="EMBL" id="PAA77074.1"/>
    </source>
</evidence>
<dbReference type="PANTHER" id="PTHR47020:SF1">
    <property type="entry name" value="HILLARIN"/>
    <property type="match status" value="1"/>
</dbReference>
<dbReference type="PANTHER" id="PTHR47020">
    <property type="entry name" value="HILLARIN"/>
    <property type="match status" value="1"/>
</dbReference>
<accession>A0A267FV24</accession>